<accession>A0A5B0SKB8</accession>
<feature type="region of interest" description="Disordered" evidence="1">
    <location>
        <begin position="86"/>
        <end position="136"/>
    </location>
</feature>
<evidence type="ECO:0000313" key="6">
    <source>
        <dbReference type="Proteomes" id="UP000325313"/>
    </source>
</evidence>
<organism evidence="4 6">
    <name type="scientific">Puccinia graminis f. sp. tritici</name>
    <dbReference type="NCBI Taxonomy" id="56615"/>
    <lineage>
        <taxon>Eukaryota</taxon>
        <taxon>Fungi</taxon>
        <taxon>Dikarya</taxon>
        <taxon>Basidiomycota</taxon>
        <taxon>Pucciniomycotina</taxon>
        <taxon>Pucciniomycetes</taxon>
        <taxon>Pucciniales</taxon>
        <taxon>Pucciniaceae</taxon>
        <taxon>Puccinia</taxon>
    </lineage>
</organism>
<comment type="caution">
    <text evidence="4">The sequence shown here is derived from an EMBL/GenBank/DDBJ whole genome shotgun (WGS) entry which is preliminary data.</text>
</comment>
<reference evidence="5 6" key="1">
    <citation type="submission" date="2019-05" db="EMBL/GenBank/DDBJ databases">
        <title>Emergence of the Ug99 lineage of the wheat stem rust pathogen through somatic hybridization.</title>
        <authorList>
            <person name="Li F."/>
            <person name="Upadhyaya N.M."/>
            <person name="Sperschneider J."/>
            <person name="Matny O."/>
            <person name="Nguyen-Phuc H."/>
            <person name="Mago R."/>
            <person name="Raley C."/>
            <person name="Miller M.E."/>
            <person name="Silverstein K.A.T."/>
            <person name="Henningsen E."/>
            <person name="Hirsch C.D."/>
            <person name="Visser B."/>
            <person name="Pretorius Z.A."/>
            <person name="Steffenson B.J."/>
            <person name="Schwessinger B."/>
            <person name="Dodds P.N."/>
            <person name="Figueroa M."/>
        </authorList>
    </citation>
    <scope>NUCLEOTIDE SEQUENCE [LARGE SCALE GENOMIC DNA]</scope>
    <source>
        <strain evidence="3">21-0</strain>
        <strain evidence="4 6">Ug99</strain>
    </source>
</reference>
<dbReference type="EMBL" id="VSWC01000184">
    <property type="protein sequence ID" value="KAA1067411.1"/>
    <property type="molecule type" value="Genomic_DNA"/>
</dbReference>
<proteinExistence type="predicted"/>
<dbReference type="EMBL" id="VDEP01000005">
    <property type="protein sequence ID" value="KAA1137809.1"/>
    <property type="molecule type" value="Genomic_DNA"/>
</dbReference>
<feature type="signal peptide" evidence="2">
    <location>
        <begin position="1"/>
        <end position="18"/>
    </location>
</feature>
<feature type="compositionally biased region" description="Low complexity" evidence="1">
    <location>
        <begin position="94"/>
        <end position="103"/>
    </location>
</feature>
<dbReference type="OrthoDB" id="10351190at2759"/>
<feature type="chain" id="PRO_5036138356" evidence="2">
    <location>
        <begin position="19"/>
        <end position="671"/>
    </location>
</feature>
<evidence type="ECO:0000313" key="5">
    <source>
        <dbReference type="Proteomes" id="UP000324748"/>
    </source>
</evidence>
<keyword evidence="5" id="KW-1185">Reference proteome</keyword>
<evidence type="ECO:0000313" key="4">
    <source>
        <dbReference type="EMBL" id="KAA1137809.1"/>
    </source>
</evidence>
<protein>
    <submittedName>
        <fullName evidence="4">Uncharacterized protein</fullName>
    </submittedName>
</protein>
<feature type="compositionally biased region" description="Basic and acidic residues" evidence="1">
    <location>
        <begin position="208"/>
        <end position="223"/>
    </location>
</feature>
<feature type="region of interest" description="Disordered" evidence="1">
    <location>
        <begin position="188"/>
        <end position="226"/>
    </location>
</feature>
<dbReference type="AlphaFoldDB" id="A0A5B0SKB8"/>
<feature type="compositionally biased region" description="Low complexity" evidence="1">
    <location>
        <begin position="118"/>
        <end position="136"/>
    </location>
</feature>
<evidence type="ECO:0000256" key="2">
    <source>
        <dbReference type="SAM" id="SignalP"/>
    </source>
</evidence>
<evidence type="ECO:0000313" key="3">
    <source>
        <dbReference type="EMBL" id="KAA1067411.1"/>
    </source>
</evidence>
<feature type="compositionally biased region" description="Polar residues" evidence="1">
    <location>
        <begin position="188"/>
        <end position="201"/>
    </location>
</feature>
<gene>
    <name evidence="3" type="ORF">PGT21_004213</name>
    <name evidence="4" type="ORF">PGTUg99_021720</name>
</gene>
<evidence type="ECO:0000256" key="1">
    <source>
        <dbReference type="SAM" id="MobiDB-lite"/>
    </source>
</evidence>
<keyword evidence="2" id="KW-0732">Signal</keyword>
<name>A0A5B0SKB8_PUCGR</name>
<dbReference type="Proteomes" id="UP000324748">
    <property type="component" value="Unassembled WGS sequence"/>
</dbReference>
<dbReference type="Proteomes" id="UP000325313">
    <property type="component" value="Unassembled WGS sequence"/>
</dbReference>
<sequence length="671" mass="76212">MHRPLFLIFSWCCALAWAADPDPLRSHPLSSSWWDHEYDCDSEAAWIPAHQLLASFSTSHLQLSLPPAQLSQSTALSLRRAKAKLPPAPSFVPSSTTTTTTSSFFQHGSPSHPRWKLSTSVSNPTPSPSSPSSATPALATRTFHTLEAISSHLLAPNEVHDQDHPDSQTPIAIENLMNEMRQIITNSGSEHGQAGSSQASKGTPVRQPSDRISSDSAQREAQEKAATIQQLLSSPNHLSLFTENGNIWTLLLKRYHRKFVHEVLSIEFDDQPVSPQIETQRDLCFVMVSRSKSGGPTGFTYRILCHGGRVMQGSNSLIKLAKALLKTIHKLHEIILNKPGHISSFVHYSRQEKLLEWLHALIFSDHHGAPLIGIRKNIDPTWRKGDELGQAKLLLIHYFGQVLIEPQLLISTAYDLIKLFMAEDGFNYLPPTRPFGHSTDLPSDPYFEARERVLFAMTEKSSKKYSMLFRSRNNFTGDDGSLRASIGEFEKACPREEMTNLYQSNHPRLSVIMYFLDKSPGMGHIRVAVDQKNVPVPSRQIRNSFKRLLRATNYLHQEVYNRLDIRTQAWNTRRKAFYNWLIALLLLHNNNHHPYSLPLFGSIRLAHPHRAPWEERAADSVPLFSPAQLRLVDFLSRKHTVRSLKTFAARFVTTWYHDHLPHEYEKLQFID</sequence>